<gene>
    <name evidence="1" type="ORF">IGS73_08835</name>
    <name evidence="2" type="ORF">SAMN06296429_11090</name>
</gene>
<evidence type="ECO:0000313" key="1">
    <source>
        <dbReference type="EMBL" id="QOK21301.1"/>
    </source>
</evidence>
<name>A0A1W2C8U6_9MICO</name>
<dbReference type="OrthoDB" id="9780430at2"/>
<dbReference type="PANTHER" id="PTHR42905:SF16">
    <property type="entry name" value="CARBOXYPHOSPHONOENOLPYRUVATE PHOSPHONOMUTASE-LIKE PROTEIN (AFU_ORTHOLOGUE AFUA_5G07230)"/>
    <property type="match status" value="1"/>
</dbReference>
<reference evidence="2 3" key="1">
    <citation type="submission" date="2017-04" db="EMBL/GenBank/DDBJ databases">
        <authorList>
            <person name="Afonso C.L."/>
            <person name="Miller P.J."/>
            <person name="Scott M.A."/>
            <person name="Spackman E."/>
            <person name="Goraichik I."/>
            <person name="Dimitrov K.M."/>
            <person name="Suarez D.L."/>
            <person name="Swayne D.E."/>
        </authorList>
    </citation>
    <scope>NUCLEOTIDE SEQUENCE [LARGE SCALE GENOMIC DNA]</scope>
    <source>
        <strain evidence="2 3">CGMCC 1.12511</strain>
    </source>
</reference>
<evidence type="ECO:0000313" key="3">
    <source>
        <dbReference type="Proteomes" id="UP000192634"/>
    </source>
</evidence>
<dbReference type="GO" id="GO:0016829">
    <property type="term" value="F:lyase activity"/>
    <property type="evidence" value="ECO:0007669"/>
    <property type="project" value="UniProtKB-KW"/>
</dbReference>
<dbReference type="InterPro" id="IPR040442">
    <property type="entry name" value="Pyrv_kinase-like_dom_sf"/>
</dbReference>
<dbReference type="AlphaFoldDB" id="A0A1W2C8U6"/>
<keyword evidence="2" id="KW-0456">Lyase</keyword>
<dbReference type="SUPFAM" id="SSF51621">
    <property type="entry name" value="Phosphoenolpyruvate/pyruvate domain"/>
    <property type="match status" value="1"/>
</dbReference>
<dbReference type="PANTHER" id="PTHR42905">
    <property type="entry name" value="PHOSPHOENOLPYRUVATE CARBOXYLASE"/>
    <property type="match status" value="1"/>
</dbReference>
<dbReference type="Proteomes" id="UP000593998">
    <property type="component" value="Chromosome"/>
</dbReference>
<dbReference type="Pfam" id="PF13714">
    <property type="entry name" value="PEP_mutase"/>
    <property type="match status" value="1"/>
</dbReference>
<evidence type="ECO:0000313" key="4">
    <source>
        <dbReference type="Proteomes" id="UP000593998"/>
    </source>
</evidence>
<dbReference type="CDD" id="cd00377">
    <property type="entry name" value="ICL_PEPM"/>
    <property type="match status" value="1"/>
</dbReference>
<sequence length="274" mass="28321">METTPSNSPESTDQPLGTVEQRAADLLALHRAPELLTVVNVWDAISAKVVTEVPGTAALATASHSIAATLGWPDGEVIPLAEMLDMCRRIVAATHLPVTADLEGGYGDAAGTVRAAIELGIVGANIEDQMKPLDQAAEQVAAIMAAAREAGVPSFVLNARTDTFLRAGDRSPSAILDDAVERGRAYLAAGAPVVFVPGKLGEEQIATLVEAYGPQRLSTIAVPGSVPLARQAELGVARVSYGPNPQRVALTALADLAAEVLAGGALPENMRILN</sequence>
<dbReference type="EMBL" id="FWXN01000010">
    <property type="protein sequence ID" value="SMC81098.1"/>
    <property type="molecule type" value="Genomic_DNA"/>
</dbReference>
<dbReference type="InterPro" id="IPR039556">
    <property type="entry name" value="ICL/PEPM"/>
</dbReference>
<proteinExistence type="predicted"/>
<evidence type="ECO:0000313" key="2">
    <source>
        <dbReference type="EMBL" id="SMC81098.1"/>
    </source>
</evidence>
<dbReference type="EMBL" id="CP062789">
    <property type="protein sequence ID" value="QOK21301.1"/>
    <property type="molecule type" value="Genomic_DNA"/>
</dbReference>
<protein>
    <submittedName>
        <fullName evidence="2">2-Methylisocitrate lyase, PEP mutase family</fullName>
    </submittedName>
    <submittedName>
        <fullName evidence="1">Isocitrate lyase/phosphoenolpyruvate mutase family protein</fullName>
    </submittedName>
</protein>
<dbReference type="Proteomes" id="UP000192634">
    <property type="component" value="Unassembled WGS sequence"/>
</dbReference>
<dbReference type="InterPro" id="IPR015813">
    <property type="entry name" value="Pyrv/PenolPyrv_kinase-like_dom"/>
</dbReference>
<dbReference type="Gene3D" id="3.20.20.60">
    <property type="entry name" value="Phosphoenolpyruvate-binding domains"/>
    <property type="match status" value="1"/>
</dbReference>
<dbReference type="RefSeq" id="WP_084451960.1">
    <property type="nucleotide sequence ID" value="NZ_CP062789.1"/>
</dbReference>
<keyword evidence="1" id="KW-0670">Pyruvate</keyword>
<accession>A0A1W2C8U6</accession>
<organism evidence="2 3">
    <name type="scientific">Janibacter indicus</name>
    <dbReference type="NCBI Taxonomy" id="857417"/>
    <lineage>
        <taxon>Bacteria</taxon>
        <taxon>Bacillati</taxon>
        <taxon>Actinomycetota</taxon>
        <taxon>Actinomycetes</taxon>
        <taxon>Micrococcales</taxon>
        <taxon>Intrasporangiaceae</taxon>
        <taxon>Janibacter</taxon>
    </lineage>
</organism>
<reference evidence="1 4" key="2">
    <citation type="submission" date="2020-10" db="EMBL/GenBank/DDBJ databases">
        <title>Janibacter indicus TT2 genome sequence.</title>
        <authorList>
            <person name="Lee K."/>
            <person name="Ganzorig M."/>
        </authorList>
    </citation>
    <scope>NUCLEOTIDE SEQUENCE [LARGE SCALE GENOMIC DNA]</scope>
    <source>
        <strain evidence="1 4">TT2</strain>
    </source>
</reference>